<keyword evidence="3 6" id="KW-0418">Kinase</keyword>
<evidence type="ECO:0000259" key="4">
    <source>
        <dbReference type="Pfam" id="PF00370"/>
    </source>
</evidence>
<proteinExistence type="inferred from homology"/>
<dbReference type="AlphaFoldDB" id="A0A2T7UKQ5"/>
<dbReference type="PANTHER" id="PTHR43435">
    <property type="entry name" value="RIBULOKINASE"/>
    <property type="match status" value="1"/>
</dbReference>
<evidence type="ECO:0000256" key="3">
    <source>
        <dbReference type="ARBA" id="ARBA00022777"/>
    </source>
</evidence>
<gene>
    <name evidence="6" type="ORF">DDE23_22035</name>
</gene>
<keyword evidence="2" id="KW-0808">Transferase</keyword>
<feature type="domain" description="Carbohydrate kinase FGGY C-terminal" evidence="5">
    <location>
        <begin position="270"/>
        <end position="469"/>
    </location>
</feature>
<dbReference type="GO" id="GO:0005737">
    <property type="term" value="C:cytoplasm"/>
    <property type="evidence" value="ECO:0007669"/>
    <property type="project" value="TreeGrafter"/>
</dbReference>
<dbReference type="Proteomes" id="UP000244810">
    <property type="component" value="Unassembled WGS sequence"/>
</dbReference>
<dbReference type="Pfam" id="PF02782">
    <property type="entry name" value="FGGY_C"/>
    <property type="match status" value="1"/>
</dbReference>
<keyword evidence="7" id="KW-1185">Reference proteome</keyword>
<feature type="domain" description="Carbohydrate kinase FGGY N-terminal" evidence="4">
    <location>
        <begin position="4"/>
        <end position="255"/>
    </location>
</feature>
<dbReference type="PANTHER" id="PTHR43435:SF4">
    <property type="entry name" value="FGGY CARBOHYDRATE KINASE DOMAIN-CONTAINING PROTEIN"/>
    <property type="match status" value="1"/>
</dbReference>
<evidence type="ECO:0000256" key="1">
    <source>
        <dbReference type="ARBA" id="ARBA00009156"/>
    </source>
</evidence>
<dbReference type="InterPro" id="IPR018484">
    <property type="entry name" value="FGGY_N"/>
</dbReference>
<sequence>MPAYLVAVDVGTRSARAGVFDASGAMLARAVVPLALADGPGTRAEYASDQIWAAVCSAVQAAVAGSGVAPAEIAGLGFDATCSLVLRDRTGAPLDLGGGRDTIAWYDHRAEAEAKTCTETRHRLIDHLGGTMSPEMQTPKLMWLKAQRPDLWSRLGHARDLADDLTARATGAAAASACALAAKWPYLPDHGGWQRDFLAAVGLEDLLDRAGLPDSAAAVDRPIGTLTPRAATELGLPPGLPVAAGLIDAYAGALGTVGLHPAATTGECLTLIAGTSNCIMAITPRPLFARGLWGPSRDTVLPGFWTSEGGQSAAGAALEYVLDLWPATGLAARPDHATVLALIAEALTTQGPGFGAGLDVLPDFNGNRSPLSDAAARGVVSGLSLDRSTEGLAALYWRTAVALALGVRQIVEHLQAAGSRADSLAIAGGLARPPLLQQLFADVTGLRVLRSEAEDVVLLGTAIAAATAAAGLHNDLPGAARAMARLAKVIEPDPARRATYDRDYRVMLRMQEHRAELAALRG</sequence>
<dbReference type="NCBIfam" id="TIGR01315">
    <property type="entry name" value="5C_CHO_kinase"/>
    <property type="match status" value="1"/>
</dbReference>
<dbReference type="EMBL" id="QDDR01000016">
    <property type="protein sequence ID" value="PVE45255.1"/>
    <property type="molecule type" value="Genomic_DNA"/>
</dbReference>
<dbReference type="InterPro" id="IPR043129">
    <property type="entry name" value="ATPase_NBD"/>
</dbReference>
<name>A0A2T7UKQ5_9RHOB</name>
<dbReference type="Pfam" id="PF00370">
    <property type="entry name" value="FGGY_N"/>
    <property type="match status" value="1"/>
</dbReference>
<dbReference type="OrthoDB" id="9805576at2"/>
<dbReference type="GO" id="GO:0019321">
    <property type="term" value="P:pentose metabolic process"/>
    <property type="evidence" value="ECO:0007669"/>
    <property type="project" value="TreeGrafter"/>
</dbReference>
<evidence type="ECO:0000313" key="7">
    <source>
        <dbReference type="Proteomes" id="UP000244810"/>
    </source>
</evidence>
<dbReference type="Gene3D" id="1.20.58.2240">
    <property type="match status" value="1"/>
</dbReference>
<comment type="similarity">
    <text evidence="1">Belongs to the FGGY kinase family.</text>
</comment>
<organism evidence="6 7">
    <name type="scientific">Pararhodobacter aggregans</name>
    <dbReference type="NCBI Taxonomy" id="404875"/>
    <lineage>
        <taxon>Bacteria</taxon>
        <taxon>Pseudomonadati</taxon>
        <taxon>Pseudomonadota</taxon>
        <taxon>Alphaproteobacteria</taxon>
        <taxon>Rhodobacterales</taxon>
        <taxon>Paracoccaceae</taxon>
        <taxon>Pararhodobacter</taxon>
    </lineage>
</organism>
<dbReference type="InterPro" id="IPR018485">
    <property type="entry name" value="FGGY_C"/>
</dbReference>
<dbReference type="InterPro" id="IPR000577">
    <property type="entry name" value="Carb_kinase_FGGY"/>
</dbReference>
<dbReference type="Gene3D" id="3.30.420.40">
    <property type="match status" value="1"/>
</dbReference>
<accession>A0A2T7UKQ5</accession>
<reference evidence="6 7" key="1">
    <citation type="journal article" date="2011" name="Syst. Appl. Microbiol.">
        <title>Defluviimonas denitrificans gen. nov., sp. nov., and Pararhodobacter aggregans gen. nov., sp. nov., non-phototrophic Rhodobacteraceae from the biofilter of a marine aquaculture.</title>
        <authorList>
            <person name="Foesel B.U."/>
            <person name="Drake H.L."/>
            <person name="Schramm A."/>
        </authorList>
    </citation>
    <scope>NUCLEOTIDE SEQUENCE [LARGE SCALE GENOMIC DNA]</scope>
    <source>
        <strain evidence="6 7">D1-19</strain>
    </source>
</reference>
<dbReference type="SUPFAM" id="SSF53067">
    <property type="entry name" value="Actin-like ATPase domain"/>
    <property type="match status" value="2"/>
</dbReference>
<evidence type="ECO:0000256" key="2">
    <source>
        <dbReference type="ARBA" id="ARBA00022679"/>
    </source>
</evidence>
<protein>
    <submittedName>
        <fullName evidence="6">Ribulokinase</fullName>
    </submittedName>
</protein>
<dbReference type="InterPro" id="IPR006003">
    <property type="entry name" value="FGGY_RbtK-like"/>
</dbReference>
<evidence type="ECO:0000259" key="5">
    <source>
        <dbReference type="Pfam" id="PF02782"/>
    </source>
</evidence>
<dbReference type="RefSeq" id="WP_107751752.1">
    <property type="nucleotide sequence ID" value="NZ_QBKF01000005.1"/>
</dbReference>
<comment type="caution">
    <text evidence="6">The sequence shown here is derived from an EMBL/GenBank/DDBJ whole genome shotgun (WGS) entry which is preliminary data.</text>
</comment>
<dbReference type="PIRSF" id="PIRSF000538">
    <property type="entry name" value="GlpK"/>
    <property type="match status" value="1"/>
</dbReference>
<dbReference type="GO" id="GO:0019150">
    <property type="term" value="F:D-ribulokinase activity"/>
    <property type="evidence" value="ECO:0007669"/>
    <property type="project" value="TreeGrafter"/>
</dbReference>
<evidence type="ECO:0000313" key="6">
    <source>
        <dbReference type="EMBL" id="PVE45255.1"/>
    </source>
</evidence>